<accession>A0A934VSS1</accession>
<dbReference type="Proteomes" id="UP000617628">
    <property type="component" value="Unassembled WGS sequence"/>
</dbReference>
<dbReference type="EMBL" id="JAENIL010000126">
    <property type="protein sequence ID" value="MBK1880717.1"/>
    <property type="molecule type" value="Genomic_DNA"/>
</dbReference>
<evidence type="ECO:0000313" key="2">
    <source>
        <dbReference type="EMBL" id="MBK1880717.1"/>
    </source>
</evidence>
<reference evidence="2" key="1">
    <citation type="submission" date="2021-01" db="EMBL/GenBank/DDBJ databases">
        <title>Modified the classification status of verrucomicrobia.</title>
        <authorList>
            <person name="Feng X."/>
        </authorList>
    </citation>
    <scope>NUCLEOTIDE SEQUENCE</scope>
    <source>
        <strain evidence="2">KCTC 13126</strain>
    </source>
</reference>
<name>A0A934VSS1_9BACT</name>
<dbReference type="AlphaFoldDB" id="A0A934VSS1"/>
<keyword evidence="1" id="KW-1133">Transmembrane helix</keyword>
<keyword evidence="1" id="KW-0472">Membrane</keyword>
<feature type="transmembrane region" description="Helical" evidence="1">
    <location>
        <begin position="12"/>
        <end position="31"/>
    </location>
</feature>
<keyword evidence="3" id="KW-1185">Reference proteome</keyword>
<comment type="caution">
    <text evidence="2">The sequence shown here is derived from an EMBL/GenBank/DDBJ whole genome shotgun (WGS) entry which is preliminary data.</text>
</comment>
<sequence>MTIKKNKLDHLQAWAGILALPIAIAALMWQITKDIQNDAEDIRIGYTISKNQKEGVTLNVEVTNFSSFDVILKKVDVQFGQEAESVADLSLLEDGARKLKIPARDFSNFTLGPISFEELEKSLDKLPDGSGAIVVETSRGEVFRAEGVQTGLSLMYLTQKLIKPNKAVDTTAANAPSSTTKVSKSTIPDTEAMTNAAVVSP</sequence>
<evidence type="ECO:0000256" key="1">
    <source>
        <dbReference type="SAM" id="Phobius"/>
    </source>
</evidence>
<dbReference type="RefSeq" id="WP_200359972.1">
    <property type="nucleotide sequence ID" value="NZ_JAENIL010000126.1"/>
</dbReference>
<evidence type="ECO:0000313" key="3">
    <source>
        <dbReference type="Proteomes" id="UP000617628"/>
    </source>
</evidence>
<keyword evidence="1" id="KW-0812">Transmembrane</keyword>
<protein>
    <submittedName>
        <fullName evidence="2">Uncharacterized protein</fullName>
    </submittedName>
</protein>
<gene>
    <name evidence="2" type="ORF">JIN87_27795</name>
</gene>
<proteinExistence type="predicted"/>
<organism evidence="2 3">
    <name type="scientific">Pelagicoccus mobilis</name>
    <dbReference type="NCBI Taxonomy" id="415221"/>
    <lineage>
        <taxon>Bacteria</taxon>
        <taxon>Pseudomonadati</taxon>
        <taxon>Verrucomicrobiota</taxon>
        <taxon>Opitutia</taxon>
        <taxon>Puniceicoccales</taxon>
        <taxon>Pelagicoccaceae</taxon>
        <taxon>Pelagicoccus</taxon>
    </lineage>
</organism>